<evidence type="ECO:0000259" key="1">
    <source>
        <dbReference type="Pfam" id="PF09983"/>
    </source>
</evidence>
<organism evidence="3 4">
    <name type="scientific">Haloferula sargassicola</name>
    <dbReference type="NCBI Taxonomy" id="490096"/>
    <lineage>
        <taxon>Bacteria</taxon>
        <taxon>Pseudomonadati</taxon>
        <taxon>Verrucomicrobiota</taxon>
        <taxon>Verrucomicrobiia</taxon>
        <taxon>Verrucomicrobiales</taxon>
        <taxon>Verrucomicrobiaceae</taxon>
        <taxon>Haloferula</taxon>
    </lineage>
</organism>
<protein>
    <recommendedName>
        <fullName evidence="5">DUF3322 and DUF2220 domain-containing protein</fullName>
    </recommendedName>
</protein>
<comment type="caution">
    <text evidence="3">The sequence shown here is derived from an EMBL/GenBank/DDBJ whole genome shotgun (WGS) entry which is preliminary data.</text>
</comment>
<dbReference type="InterPro" id="IPR024537">
    <property type="entry name" value="DUF3322"/>
</dbReference>
<reference evidence="3 4" key="1">
    <citation type="submission" date="2024-02" db="EMBL/GenBank/DDBJ databases">
        <title>Haloferula sargassicola NBRC 104335.</title>
        <authorList>
            <person name="Ichikawa N."/>
            <person name="Katano-Makiyama Y."/>
            <person name="Hidaka K."/>
        </authorList>
    </citation>
    <scope>NUCLEOTIDE SEQUENCE [LARGE SCALE GENOMIC DNA]</scope>
    <source>
        <strain evidence="3 4">NBRC 104335</strain>
    </source>
</reference>
<dbReference type="Pfam" id="PF11795">
    <property type="entry name" value="DUF3322"/>
    <property type="match status" value="1"/>
</dbReference>
<dbReference type="RefSeq" id="WP_353565462.1">
    <property type="nucleotide sequence ID" value="NZ_BAABRI010000002.1"/>
</dbReference>
<dbReference type="PIRSF" id="PIRSF028408">
    <property type="entry name" value="UCP028408"/>
    <property type="match status" value="1"/>
</dbReference>
<dbReference type="Proteomes" id="UP001476282">
    <property type="component" value="Unassembled WGS sequence"/>
</dbReference>
<gene>
    <name evidence="3" type="ORF">Hsar01_00517</name>
</gene>
<proteinExistence type="predicted"/>
<name>A0ABP9UIH0_9BACT</name>
<evidence type="ECO:0000259" key="2">
    <source>
        <dbReference type="Pfam" id="PF11795"/>
    </source>
</evidence>
<feature type="domain" description="DUF3322" evidence="2">
    <location>
        <begin position="4"/>
        <end position="186"/>
    </location>
</feature>
<sequence length="382" mass="42387">MKRPADLTPRWARQWQNPDLREARLLEESAWPASLPIGRPTAADISSDWQETAATIRLWRELRIGSVLWESITFRATGAPVDLPVAWQIASPDEWIAAAGDRSVRAEYEMLRTILASADPLFHNALVRERSLWKNKTPAETLQAARLAMALSPGCVEGKPLRAVSLAGIDSKFFERHRPLIARLLDLRFDGEASRHGLETFLDAARENDPWLLLADLGQPRILPFPQLRVRGIDLATHGPGARDILIVENEACLHLLPKDLPGVMAILGTGNNLSWLAAPHFRETRIGYWGDLDTWGLTLLSRARGHAAHLTPLLMTHEVFETHSASAVAEKVLASCTSPVGLTSEETALYQHLLALPNGRLEQEFLPAARVHEAIHGWRAG</sequence>
<evidence type="ECO:0008006" key="5">
    <source>
        <dbReference type="Google" id="ProtNLM"/>
    </source>
</evidence>
<dbReference type="InterPro" id="IPR024534">
    <property type="entry name" value="JetD_C"/>
</dbReference>
<keyword evidence="4" id="KW-1185">Reference proteome</keyword>
<accession>A0ABP9UIH0</accession>
<dbReference type="InterPro" id="IPR014544">
    <property type="entry name" value="UCP028408"/>
</dbReference>
<evidence type="ECO:0000313" key="3">
    <source>
        <dbReference type="EMBL" id="GAA5481310.1"/>
    </source>
</evidence>
<dbReference type="EMBL" id="BAABRI010000002">
    <property type="protein sequence ID" value="GAA5481310.1"/>
    <property type="molecule type" value="Genomic_DNA"/>
</dbReference>
<evidence type="ECO:0000313" key="4">
    <source>
        <dbReference type="Proteomes" id="UP001476282"/>
    </source>
</evidence>
<dbReference type="Pfam" id="PF09983">
    <property type="entry name" value="JetD_C"/>
    <property type="match status" value="1"/>
</dbReference>
<feature type="domain" description="Wadjet protein JetD C-terminal" evidence="1">
    <location>
        <begin position="207"/>
        <end position="375"/>
    </location>
</feature>